<evidence type="ECO:0000313" key="6">
    <source>
        <dbReference type="Proteomes" id="UP000078561"/>
    </source>
</evidence>
<dbReference type="EMBL" id="LT554867">
    <property type="protein sequence ID" value="SAM07858.1"/>
    <property type="molecule type" value="Genomic_DNA"/>
</dbReference>
<accession>A0A170ANB7</accession>
<dbReference type="PANTHER" id="PTHR22957:SF502">
    <property type="entry name" value="SMALL G PROTEIN SIGNALING MODULATOR 2-RELATED"/>
    <property type="match status" value="1"/>
</dbReference>
<dbReference type="SUPFAM" id="SSF47923">
    <property type="entry name" value="Ypt/Rab-GAP domain of gyp1p"/>
    <property type="match status" value="2"/>
</dbReference>
<reference evidence="5" key="1">
    <citation type="submission" date="2016-04" db="EMBL/GenBank/DDBJ databases">
        <authorList>
            <person name="Evans L.H."/>
            <person name="Alamgir A."/>
            <person name="Owens N."/>
            <person name="Weber N.D."/>
            <person name="Virtaneva K."/>
            <person name="Barbian K."/>
            <person name="Babar A."/>
            <person name="Rosenke K."/>
        </authorList>
    </citation>
    <scope>NUCLEOTIDE SEQUENCE [LARGE SCALE GENOMIC DNA]</scope>
    <source>
        <strain evidence="5">CBS 101.48</strain>
    </source>
</reference>
<dbReference type="GO" id="GO:0005737">
    <property type="term" value="C:cytoplasm"/>
    <property type="evidence" value="ECO:0007669"/>
    <property type="project" value="UniProtKB-ARBA"/>
</dbReference>
<evidence type="ECO:0000256" key="2">
    <source>
        <dbReference type="ARBA" id="ARBA00072091"/>
    </source>
</evidence>
<dbReference type="Pfam" id="PF12068">
    <property type="entry name" value="PH_RBD"/>
    <property type="match status" value="1"/>
</dbReference>
<dbReference type="InParanoid" id="A0A170ANB7"/>
<dbReference type="FunCoup" id="A0A170ANB7">
    <property type="interactions" value="332"/>
</dbReference>
<keyword evidence="1" id="KW-0343">GTPase activation</keyword>
<evidence type="ECO:0000259" key="4">
    <source>
        <dbReference type="PROSITE" id="PS50086"/>
    </source>
</evidence>
<dbReference type="InterPro" id="IPR000195">
    <property type="entry name" value="Rab-GAP-TBC_dom"/>
</dbReference>
<evidence type="ECO:0000256" key="1">
    <source>
        <dbReference type="ARBA" id="ARBA00022468"/>
    </source>
</evidence>
<dbReference type="STRING" id="4829.A0A170ANB7"/>
<dbReference type="PROSITE" id="PS50086">
    <property type="entry name" value="TBC_RABGAP"/>
    <property type="match status" value="1"/>
</dbReference>
<dbReference type="Gene3D" id="1.10.8.270">
    <property type="entry name" value="putative rabgap domain of human tbc1 domain family member 14 like domains"/>
    <property type="match status" value="1"/>
</dbReference>
<dbReference type="GO" id="GO:0005096">
    <property type="term" value="F:GTPase activator activity"/>
    <property type="evidence" value="ECO:0007669"/>
    <property type="project" value="UniProtKB-KW"/>
</dbReference>
<gene>
    <name evidence="5" type="primary">ABSGL_13516.1 scaffold 14250</name>
</gene>
<dbReference type="Pfam" id="PF00566">
    <property type="entry name" value="RabGAP-TBC"/>
    <property type="match status" value="1"/>
</dbReference>
<evidence type="ECO:0000313" key="5">
    <source>
        <dbReference type="EMBL" id="SAM07858.1"/>
    </source>
</evidence>
<dbReference type="OMA" id="WWREQRG"/>
<name>A0A170ANB7_ABSGL</name>
<dbReference type="SMART" id="SM00164">
    <property type="entry name" value="TBC"/>
    <property type="match status" value="1"/>
</dbReference>
<organism evidence="5">
    <name type="scientific">Absidia glauca</name>
    <name type="common">Pin mould</name>
    <dbReference type="NCBI Taxonomy" id="4829"/>
    <lineage>
        <taxon>Eukaryota</taxon>
        <taxon>Fungi</taxon>
        <taxon>Fungi incertae sedis</taxon>
        <taxon>Mucoromycota</taxon>
        <taxon>Mucoromycotina</taxon>
        <taxon>Mucoromycetes</taxon>
        <taxon>Mucorales</taxon>
        <taxon>Cunninghamellaceae</taxon>
        <taxon>Absidia</taxon>
    </lineage>
</organism>
<dbReference type="Proteomes" id="UP000078561">
    <property type="component" value="Unassembled WGS sequence"/>
</dbReference>
<dbReference type="InterPro" id="IPR021935">
    <property type="entry name" value="SGSM1/2_RBD"/>
</dbReference>
<dbReference type="OrthoDB" id="10264062at2759"/>
<keyword evidence="6" id="KW-1185">Reference proteome</keyword>
<sequence length="714" mass="82701">MKESPKEDFAFINDPSIVVDSSSSTVTNEKPVKLLFSKSKVYVHPSASSSSYIPGYISIVERSALSTPERLVAWTPEVLIPSEDIEAFVQVDTNPEDNEQVSTVMIPSAGFEDYSLYSMSRPLQDIHSMVVRPPCFTKWYGSIVFNFKNGHSPSPFWFHDDESSSTVFQKKTQGGKWCGDEEKQQTRWGGDEFMQRLSALVPIQRSDKDTTLYYIKDDSKASSQQQQPIYETTQMDPLIASLKEMKWGFFEKLSRVTRFSRNTAASIIQHGQESSLIPTRLQENDNVRRTMDDYDSARIFLAKWAAGMAAQSDQSASQEHRYRHVGLWGHQGGWDDEEDSSLGVFEILNSESDSSIPTHTRTGPITPQQWHSFFDAKGLMTVGEPYVLESVFRGGLDPSLRKEAWLFLLGVYPWQSTTEDRDRIKKEKRDRYQELKTSWDAKVAEDTYCQDQKHRIDKDVHRTDRTNSFYSKEDLPNPDPVMNVGTNSNLETLKEILCAYNVYNAELGYVQGMSDLLSPLYAVIGDEALAFWAFVGFMDRTKGNFFMDQSGMHRQLSTMDELLQLMDPQLYKHFQRTDSFNLFFCFRWLLVWFKREFNWNDTLTLWETLWTNYLSNQFHLFVALSILDQHRDFIIDYLKTFDEILKYINDLALTMEIQETLQRAEILFYQFKQRVHALDDKREKQQLKQRSTSTSQPTATIPNLSPLLRDLLPQ</sequence>
<proteinExistence type="predicted"/>
<dbReference type="Gene3D" id="1.10.472.80">
    <property type="entry name" value="Ypt/Rab-GAP domain of gyp1p, domain 3"/>
    <property type="match status" value="1"/>
</dbReference>
<protein>
    <recommendedName>
        <fullName evidence="2">GTPase-activating protein GYP7</fullName>
    </recommendedName>
    <alternativeName>
        <fullName evidence="3">GAP for YPT7</fullName>
    </alternativeName>
</protein>
<dbReference type="PANTHER" id="PTHR22957">
    <property type="entry name" value="TBC1 DOMAIN FAMILY MEMBER GTPASE-ACTIVATING PROTEIN"/>
    <property type="match status" value="1"/>
</dbReference>
<evidence type="ECO:0000256" key="3">
    <source>
        <dbReference type="ARBA" id="ARBA00082648"/>
    </source>
</evidence>
<feature type="domain" description="Rab-GAP TBC" evidence="4">
    <location>
        <begin position="395"/>
        <end position="613"/>
    </location>
</feature>
<dbReference type="InterPro" id="IPR035969">
    <property type="entry name" value="Rab-GAP_TBC_sf"/>
</dbReference>
<dbReference type="AlphaFoldDB" id="A0A170ANB7"/>
<dbReference type="FunFam" id="1.10.472.80:FF:000005">
    <property type="entry name" value="TBC1 domain family member 15"/>
    <property type="match status" value="1"/>
</dbReference>